<accession>S4N0Y6</accession>
<proteinExistence type="inferred from homology"/>
<protein>
    <submittedName>
        <fullName evidence="6">Putative quercetin 2,3-dioxygenase</fullName>
    </submittedName>
</protein>
<evidence type="ECO:0000259" key="5">
    <source>
        <dbReference type="Pfam" id="PF17954"/>
    </source>
</evidence>
<organism evidence="6 7">
    <name type="scientific">Streptomyces afghaniensis 772</name>
    <dbReference type="NCBI Taxonomy" id="1283301"/>
    <lineage>
        <taxon>Bacteria</taxon>
        <taxon>Bacillati</taxon>
        <taxon>Actinomycetota</taxon>
        <taxon>Actinomycetes</taxon>
        <taxon>Kitasatosporales</taxon>
        <taxon>Streptomycetaceae</taxon>
        <taxon>Streptomyces</taxon>
    </lineage>
</organism>
<evidence type="ECO:0000256" key="3">
    <source>
        <dbReference type="SAM" id="MobiDB-lite"/>
    </source>
</evidence>
<dbReference type="InterPro" id="IPR003829">
    <property type="entry name" value="Pirin_N_dom"/>
</dbReference>
<dbReference type="AlphaFoldDB" id="S4N0Y6"/>
<dbReference type="Gene3D" id="2.60.120.10">
    <property type="entry name" value="Jelly Rolls"/>
    <property type="match status" value="2"/>
</dbReference>
<reference evidence="6 7" key="1">
    <citation type="submission" date="2013-02" db="EMBL/GenBank/DDBJ databases">
        <title>Draft Genome Sequence of Streptomyces afghaniensis, Which Produces Compounds of the Julimycin B-Complex.</title>
        <authorList>
            <person name="Gruening B.A."/>
            <person name="Praeg A."/>
            <person name="Erxleben A."/>
            <person name="Guenther S."/>
            <person name="Fiedler H.-P."/>
            <person name="Goodfellow M."/>
            <person name="Mueller M."/>
        </authorList>
    </citation>
    <scope>NUCLEOTIDE SEQUENCE [LARGE SCALE GENOMIC DNA]</scope>
    <source>
        <strain evidence="6 7">772</strain>
    </source>
</reference>
<evidence type="ECO:0000259" key="4">
    <source>
        <dbReference type="Pfam" id="PF02678"/>
    </source>
</evidence>
<feature type="domain" description="Quercetin 2,3-dioxygenase C-terminal cupin" evidence="5">
    <location>
        <begin position="322"/>
        <end position="381"/>
    </location>
</feature>
<evidence type="ECO:0000256" key="2">
    <source>
        <dbReference type="RuleBase" id="RU003457"/>
    </source>
</evidence>
<dbReference type="InterPro" id="IPR014710">
    <property type="entry name" value="RmlC-like_jellyroll"/>
</dbReference>
<dbReference type="InterPro" id="IPR011051">
    <property type="entry name" value="RmlC_Cupin_sf"/>
</dbReference>
<dbReference type="EMBL" id="AOPY01001386">
    <property type="protein sequence ID" value="EPJ40207.1"/>
    <property type="molecule type" value="Genomic_DNA"/>
</dbReference>
<comment type="similarity">
    <text evidence="1 2">Belongs to the pirin family.</text>
</comment>
<evidence type="ECO:0000256" key="1">
    <source>
        <dbReference type="ARBA" id="ARBA00008416"/>
    </source>
</evidence>
<dbReference type="Proteomes" id="UP000015001">
    <property type="component" value="Unassembled WGS sequence"/>
</dbReference>
<feature type="region of interest" description="Disordered" evidence="3">
    <location>
        <begin position="1"/>
        <end position="26"/>
    </location>
</feature>
<dbReference type="SUPFAM" id="SSF51182">
    <property type="entry name" value="RmlC-like cupins"/>
    <property type="match status" value="1"/>
</dbReference>
<keyword evidence="6" id="KW-0223">Dioxygenase</keyword>
<evidence type="ECO:0000313" key="7">
    <source>
        <dbReference type="Proteomes" id="UP000015001"/>
    </source>
</evidence>
<dbReference type="Pfam" id="PF17954">
    <property type="entry name" value="Pirin_C_2"/>
    <property type="match status" value="1"/>
</dbReference>
<dbReference type="InterPro" id="IPR041602">
    <property type="entry name" value="Quercetinase_C"/>
</dbReference>
<dbReference type="InterPro" id="IPR012093">
    <property type="entry name" value="Pirin"/>
</dbReference>
<sequence>MAKAISRAYTSRASRSTPSSPGAATSSIADSMTSMVVRTISTVWRSVIARVSSRGAVPNTSVEMACGASGCRNHSVKAAIPACATRPIQERFSGGMARYQGSVSSIRAMACAASDPDDFSSRFSVAACGWTSWAAAWFLLVSGSGTGQDCLIRTGRCVAGSTVDSVMDIRRAEERYQGGDPAAGIESRHAFSFGPHYDPDNLRFGAVIACNEEHLAPGAGFDEHPHSHTEIVTWVVEGELTHRDSTGHESVVRHGDVQRLSSAGGVRHVERNDGPGPLTFVQMWLAPLRPGGDPYYEVVHGIADSTPYAVPEAGAMLHVRRLGAGERTAVPDAAFAYVHVVHGEVRLDGETLGAGDAARITDAKALEAEGVTEAELLVWEMN</sequence>
<evidence type="ECO:0000313" key="6">
    <source>
        <dbReference type="EMBL" id="EPJ40207.1"/>
    </source>
</evidence>
<keyword evidence="6" id="KW-0560">Oxidoreductase</keyword>
<dbReference type="HOGENOM" id="CLU_723432_0_0_11"/>
<dbReference type="PATRIC" id="fig|1283301.3.peg.2729"/>
<gene>
    <name evidence="6" type="ORF">STAFG_2755</name>
</gene>
<dbReference type="Pfam" id="PF02678">
    <property type="entry name" value="Pirin"/>
    <property type="match status" value="1"/>
</dbReference>
<dbReference type="PANTHER" id="PTHR43212">
    <property type="entry name" value="QUERCETIN 2,3-DIOXYGENASE"/>
    <property type="match status" value="1"/>
</dbReference>
<name>S4N0Y6_9ACTN</name>
<keyword evidence="7" id="KW-1185">Reference proteome</keyword>
<dbReference type="GO" id="GO:0051213">
    <property type="term" value="F:dioxygenase activity"/>
    <property type="evidence" value="ECO:0007669"/>
    <property type="project" value="UniProtKB-KW"/>
</dbReference>
<dbReference type="PANTHER" id="PTHR43212:SF3">
    <property type="entry name" value="QUERCETIN 2,3-DIOXYGENASE"/>
    <property type="match status" value="1"/>
</dbReference>
<comment type="caution">
    <text evidence="6">The sequence shown here is derived from an EMBL/GenBank/DDBJ whole genome shotgun (WGS) entry which is preliminary data.</text>
</comment>
<feature type="domain" description="Pirin N-terminal" evidence="4">
    <location>
        <begin position="182"/>
        <end position="285"/>
    </location>
</feature>